<gene>
    <name evidence="1" type="ORF">Godav_012947</name>
</gene>
<organism evidence="1 2">
    <name type="scientific">Gossypium davidsonii</name>
    <name type="common">Davidson's cotton</name>
    <name type="synonym">Gossypium klotzschianum subsp. davidsonii</name>
    <dbReference type="NCBI Taxonomy" id="34287"/>
    <lineage>
        <taxon>Eukaryota</taxon>
        <taxon>Viridiplantae</taxon>
        <taxon>Streptophyta</taxon>
        <taxon>Embryophyta</taxon>
        <taxon>Tracheophyta</taxon>
        <taxon>Spermatophyta</taxon>
        <taxon>Magnoliopsida</taxon>
        <taxon>eudicotyledons</taxon>
        <taxon>Gunneridae</taxon>
        <taxon>Pentapetalae</taxon>
        <taxon>rosids</taxon>
        <taxon>malvids</taxon>
        <taxon>Malvales</taxon>
        <taxon>Malvaceae</taxon>
        <taxon>Malvoideae</taxon>
        <taxon>Gossypium</taxon>
    </lineage>
</organism>
<comment type="caution">
    <text evidence="1">The sequence shown here is derived from an EMBL/GenBank/DDBJ whole genome shotgun (WGS) entry which is preliminary data.</text>
</comment>
<proteinExistence type="predicted"/>
<dbReference type="Proteomes" id="UP000593561">
    <property type="component" value="Unassembled WGS sequence"/>
</dbReference>
<reference evidence="1 2" key="1">
    <citation type="journal article" date="2019" name="Genome Biol. Evol.">
        <title>Insights into the evolution of the New World diploid cottons (Gossypium, subgenus Houzingenia) based on genome sequencing.</title>
        <authorList>
            <person name="Grover C.E."/>
            <person name="Arick M.A. 2nd"/>
            <person name="Thrash A."/>
            <person name="Conover J.L."/>
            <person name="Sanders W.S."/>
            <person name="Peterson D.G."/>
            <person name="Frelichowski J.E."/>
            <person name="Scheffler J.A."/>
            <person name="Scheffler B.E."/>
            <person name="Wendel J.F."/>
        </authorList>
    </citation>
    <scope>NUCLEOTIDE SEQUENCE [LARGE SCALE GENOMIC DNA]</scope>
    <source>
        <strain evidence="1">27</strain>
        <tissue evidence="1">Leaf</tissue>
    </source>
</reference>
<evidence type="ECO:0000313" key="1">
    <source>
        <dbReference type="EMBL" id="MBA0612340.1"/>
    </source>
</evidence>
<protein>
    <submittedName>
        <fullName evidence="1">Uncharacterized protein</fullName>
    </submittedName>
</protein>
<accession>A0A7J8RFM5</accession>
<evidence type="ECO:0000313" key="2">
    <source>
        <dbReference type="Proteomes" id="UP000593561"/>
    </source>
</evidence>
<dbReference type="EMBL" id="JABFAC010000005">
    <property type="protein sequence ID" value="MBA0612340.1"/>
    <property type="molecule type" value="Genomic_DNA"/>
</dbReference>
<dbReference type="AlphaFoldDB" id="A0A7J8RFM5"/>
<keyword evidence="2" id="KW-1185">Reference proteome</keyword>
<name>A0A7J8RFM5_GOSDV</name>
<sequence length="25" mass="2596">MAANDADMAENGAVKVALEVFLAMN</sequence>